<accession>A0A4P8EGB9</accession>
<dbReference type="Proteomes" id="UP000298631">
    <property type="component" value="Chromosome"/>
</dbReference>
<gene>
    <name evidence="3" type="ORF">EOK75_07270</name>
</gene>
<reference evidence="3 4" key="1">
    <citation type="submission" date="2019-05" db="EMBL/GenBank/DDBJ databases">
        <title>Pseudorhodobacter turbinis sp. nov., isolated from the gut of the Korean turban shell.</title>
        <authorList>
            <person name="Jeong Y.-S."/>
            <person name="Kang W.-R."/>
            <person name="Bae J.-W."/>
        </authorList>
    </citation>
    <scope>NUCLEOTIDE SEQUENCE [LARGE SCALE GENOMIC DNA]</scope>
    <source>
        <strain evidence="3 4">S12M18</strain>
    </source>
</reference>
<dbReference type="KEGG" id="pseb:EOK75_07270"/>
<feature type="region of interest" description="Disordered" evidence="1">
    <location>
        <begin position="129"/>
        <end position="149"/>
    </location>
</feature>
<organism evidence="3 4">
    <name type="scientific">Pseudorhodobacter turbinis</name>
    <dbReference type="NCBI Taxonomy" id="2500533"/>
    <lineage>
        <taxon>Bacteria</taxon>
        <taxon>Pseudomonadati</taxon>
        <taxon>Pseudomonadota</taxon>
        <taxon>Alphaproteobacteria</taxon>
        <taxon>Rhodobacterales</taxon>
        <taxon>Paracoccaceae</taxon>
        <taxon>Pseudorhodobacter</taxon>
    </lineage>
</organism>
<sequence length="149" mass="15914">MKAVSYFAVFAGGLVVSFLLVSLGVVDKVDGIPGAQVEPMLSLPTYLSFLSVMMTAMTAVLAAVAIGIGVVAFYTFPGLKAEARSVAEKTAEDVSADVSEKTTKLVAAEALSEIKIKEMVLELYAKAEKDRQQADEWGKDPDAEVNHER</sequence>
<feature type="transmembrane region" description="Helical" evidence="2">
    <location>
        <begin position="46"/>
        <end position="74"/>
    </location>
</feature>
<proteinExistence type="predicted"/>
<name>A0A4P8EGB9_9RHOB</name>
<evidence type="ECO:0000313" key="3">
    <source>
        <dbReference type="EMBL" id="QCO55565.1"/>
    </source>
</evidence>
<dbReference type="RefSeq" id="WP_137193240.1">
    <property type="nucleotide sequence ID" value="NZ_CP039964.1"/>
</dbReference>
<evidence type="ECO:0000256" key="2">
    <source>
        <dbReference type="SAM" id="Phobius"/>
    </source>
</evidence>
<keyword evidence="2" id="KW-1133">Transmembrane helix</keyword>
<keyword evidence="2" id="KW-0812">Transmembrane</keyword>
<protein>
    <submittedName>
        <fullName evidence="3">Uncharacterized protein</fullName>
    </submittedName>
</protein>
<evidence type="ECO:0000313" key="4">
    <source>
        <dbReference type="Proteomes" id="UP000298631"/>
    </source>
</evidence>
<evidence type="ECO:0000256" key="1">
    <source>
        <dbReference type="SAM" id="MobiDB-lite"/>
    </source>
</evidence>
<dbReference type="AlphaFoldDB" id="A0A4P8EGB9"/>
<dbReference type="OrthoDB" id="7863437at2"/>
<dbReference type="EMBL" id="CP039964">
    <property type="protein sequence ID" value="QCO55565.1"/>
    <property type="molecule type" value="Genomic_DNA"/>
</dbReference>
<feature type="transmembrane region" description="Helical" evidence="2">
    <location>
        <begin position="7"/>
        <end position="26"/>
    </location>
</feature>
<keyword evidence="4" id="KW-1185">Reference proteome</keyword>
<keyword evidence="2" id="KW-0472">Membrane</keyword>